<comment type="similarity">
    <text evidence="1">Belongs to the peptidase S13 family.</text>
</comment>
<dbReference type="GO" id="GO:0000270">
    <property type="term" value="P:peptidoglycan metabolic process"/>
    <property type="evidence" value="ECO:0007669"/>
    <property type="project" value="TreeGrafter"/>
</dbReference>
<dbReference type="NCBIfam" id="TIGR00666">
    <property type="entry name" value="PBP4"/>
    <property type="match status" value="1"/>
</dbReference>
<evidence type="ECO:0000313" key="3">
    <source>
        <dbReference type="EMBL" id="ALC81249.1"/>
    </source>
</evidence>
<dbReference type="STRING" id="1441095.AM592_06310"/>
<dbReference type="InterPro" id="IPR012338">
    <property type="entry name" value="Beta-lactam/transpept-like"/>
</dbReference>
<dbReference type="Pfam" id="PF02113">
    <property type="entry name" value="Peptidase_S13"/>
    <property type="match status" value="1"/>
</dbReference>
<keyword evidence="3" id="KW-0121">Carboxypeptidase</keyword>
<reference evidence="4" key="1">
    <citation type="submission" date="2015-08" db="EMBL/GenBank/DDBJ databases">
        <title>Genome sequencing project for genomic taxonomy and phylogenomics of Bacillus-like bacteria.</title>
        <authorList>
            <person name="Liu B."/>
            <person name="Wang J."/>
            <person name="Zhu Y."/>
            <person name="Liu G."/>
            <person name="Chen Q."/>
            <person name="Chen Z."/>
            <person name="Lan J."/>
            <person name="Che J."/>
            <person name="Ge C."/>
            <person name="Shi H."/>
            <person name="Pan Z."/>
            <person name="Liu X."/>
        </authorList>
    </citation>
    <scope>NUCLEOTIDE SEQUENCE [LARGE SCALE GENOMIC DNA]</scope>
    <source>
        <strain evidence="4">FJAT-4402</strain>
    </source>
</reference>
<dbReference type="PANTHER" id="PTHR30023">
    <property type="entry name" value="D-ALANYL-D-ALANINE CARBOXYPEPTIDASE"/>
    <property type="match status" value="1"/>
</dbReference>
<dbReference type="InterPro" id="IPR000667">
    <property type="entry name" value="Peptidase_S13"/>
</dbReference>
<reference evidence="3 4" key="2">
    <citation type="journal article" date="2016" name="Int. J. Syst. Evol. Microbiol.">
        <title>Bacillus gobiensis sp. nov., isolated from a soil sample.</title>
        <authorList>
            <person name="Liu B."/>
            <person name="Liu G.H."/>
            <person name="Cetin S."/>
            <person name="Schumann P."/>
            <person name="Pan Z.Z."/>
            <person name="Chen Q.Q."/>
        </authorList>
    </citation>
    <scope>NUCLEOTIDE SEQUENCE [LARGE SCALE GENOMIC DNA]</scope>
    <source>
        <strain evidence="3 4">FJAT-4402</strain>
    </source>
</reference>
<dbReference type="GO" id="GO:0006508">
    <property type="term" value="P:proteolysis"/>
    <property type="evidence" value="ECO:0007669"/>
    <property type="project" value="InterPro"/>
</dbReference>
<dbReference type="PATRIC" id="fig|1441095.3.peg.1387"/>
<protein>
    <submittedName>
        <fullName evidence="3">D-alanyl-D-alanine carboxypeptidase</fullName>
    </submittedName>
</protein>
<dbReference type="PANTHER" id="PTHR30023:SF0">
    <property type="entry name" value="PENICILLIN-SENSITIVE CARBOXYPEPTIDASE A"/>
    <property type="match status" value="1"/>
</dbReference>
<dbReference type="Gene3D" id="3.40.710.10">
    <property type="entry name" value="DD-peptidase/beta-lactamase superfamily"/>
    <property type="match status" value="1"/>
</dbReference>
<proteinExistence type="inferred from homology"/>
<accession>A0A0M4FFS4</accession>
<dbReference type="GO" id="GO:0004185">
    <property type="term" value="F:serine-type carboxypeptidase activity"/>
    <property type="evidence" value="ECO:0007669"/>
    <property type="project" value="InterPro"/>
</dbReference>
<dbReference type="OrthoDB" id="9802627at2"/>
<evidence type="ECO:0000313" key="4">
    <source>
        <dbReference type="Proteomes" id="UP000067625"/>
    </source>
</evidence>
<gene>
    <name evidence="3" type="ORF">AM592_06310</name>
</gene>
<dbReference type="Gene3D" id="3.50.80.20">
    <property type="entry name" value="D-Ala-D-Ala carboxypeptidase C, peptidase S13"/>
    <property type="match status" value="1"/>
</dbReference>
<keyword evidence="2" id="KW-0378">Hydrolase</keyword>
<evidence type="ECO:0000256" key="1">
    <source>
        <dbReference type="ARBA" id="ARBA00006096"/>
    </source>
</evidence>
<keyword evidence="4" id="KW-1185">Reference proteome</keyword>
<evidence type="ECO:0000256" key="2">
    <source>
        <dbReference type="ARBA" id="ARBA00022801"/>
    </source>
</evidence>
<dbReference type="AlphaFoldDB" id="A0A0M4FFS4"/>
<sequence>MKKQMKMSLSLVVLFMVVGALLIHVIHSPSAASLNREALTDELNQLLANNPNLKGAIAGVSIRSASTGELIYDHTGNTRLKPASNLKLLTTSAALSTLGEDYSFTTEVLRNGSIKGKNLFGDLYIKGKGDPTLLKSDFDKMAEDVQKAGIKTIQGDVIGDDTWYDDVRYSSDLSWSDESKYYAAPVSALTASPNEDFDAGTVIVDVNPGKNGQKAEVTVSPKTDYVNIVNHAKTVPAGGEKDITIEREHGENTITIEGTIPENASRTREWVAVWEPTGYALDLFKQSLNEHGIKIKGKLKEGKAPDQASILSTDHSMPLSDLLVPFMKLSNNGHAETLVKEMGKVAKGEGSWDKGLEVMKTELPKFGVDPEAIVLRDGSGISHVNLISANQVSSLLFSVQREEWYQAYLNSLPVAGESDRLVGGTLSGRMKNPPTKGNVKAKTGSISSVSSLSGYVETKSGEPLIFSIILNNMTDDSNGEDVEDEIATILANQQ</sequence>
<dbReference type="SUPFAM" id="SSF56601">
    <property type="entry name" value="beta-lactamase/transpeptidase-like"/>
    <property type="match status" value="1"/>
</dbReference>
<organism evidence="3 4">
    <name type="scientific">Bacillus gobiensis</name>
    <dbReference type="NCBI Taxonomy" id="1441095"/>
    <lineage>
        <taxon>Bacteria</taxon>
        <taxon>Bacillati</taxon>
        <taxon>Bacillota</taxon>
        <taxon>Bacilli</taxon>
        <taxon>Bacillales</taxon>
        <taxon>Bacillaceae</taxon>
        <taxon>Bacillus</taxon>
    </lineage>
</organism>
<keyword evidence="3" id="KW-0645">Protease</keyword>
<name>A0A0M4FFS4_9BACI</name>
<dbReference type="RefSeq" id="WP_053603001.1">
    <property type="nucleotide sequence ID" value="NZ_CP012600.1"/>
</dbReference>
<dbReference type="EMBL" id="CP012600">
    <property type="protein sequence ID" value="ALC81249.1"/>
    <property type="molecule type" value="Genomic_DNA"/>
</dbReference>
<dbReference type="Proteomes" id="UP000067625">
    <property type="component" value="Chromosome"/>
</dbReference>
<dbReference type="PRINTS" id="PR00922">
    <property type="entry name" value="DADACBPTASE3"/>
</dbReference>